<keyword evidence="4" id="KW-1185">Reference proteome</keyword>
<proteinExistence type="predicted"/>
<evidence type="ECO:0000256" key="1">
    <source>
        <dbReference type="PROSITE-ProRule" id="PRU00169"/>
    </source>
</evidence>
<dbReference type="PANTHER" id="PTHR44520">
    <property type="entry name" value="RESPONSE REGULATOR RCP1-RELATED"/>
    <property type="match status" value="1"/>
</dbReference>
<dbReference type="Pfam" id="PF00072">
    <property type="entry name" value="Response_reg"/>
    <property type="match status" value="1"/>
</dbReference>
<dbReference type="RefSeq" id="WP_253967935.1">
    <property type="nucleotide sequence ID" value="NZ_JAMFTH010000002.1"/>
</dbReference>
<comment type="caution">
    <text evidence="3">The sequence shown here is derived from an EMBL/GenBank/DDBJ whole genome shotgun (WGS) entry which is preliminary data.</text>
</comment>
<dbReference type="InterPro" id="IPR001789">
    <property type="entry name" value="Sig_transdc_resp-reg_receiver"/>
</dbReference>
<feature type="modified residue" description="4-aspartylphosphate" evidence="1">
    <location>
        <position position="66"/>
    </location>
</feature>
<keyword evidence="1" id="KW-0597">Phosphoprotein</keyword>
<dbReference type="AlphaFoldDB" id="A0A9X2HXT1"/>
<gene>
    <name evidence="3" type="ORF">M6D89_10060</name>
</gene>
<evidence type="ECO:0000259" key="2">
    <source>
        <dbReference type="PROSITE" id="PS50110"/>
    </source>
</evidence>
<evidence type="ECO:0000313" key="3">
    <source>
        <dbReference type="EMBL" id="MCP8899644.1"/>
    </source>
</evidence>
<sequence length="144" mass="16317">MIRETILLVEDNADEAELAELAFARLNAEYDLQIVANGEEALDFLFASGRYCDRPDYRKPALVLLDIDLPQLNGFDVLRALRSSAAYHHTPIAFLTTSDENADIEEGYALGVNSYLQKPLGFDQFAQLLQDVSHYWLKLNTRVH</sequence>
<dbReference type="SMART" id="SM00448">
    <property type="entry name" value="REC"/>
    <property type="match status" value="1"/>
</dbReference>
<dbReference type="CDD" id="cd17557">
    <property type="entry name" value="REC_Rcp-like"/>
    <property type="match status" value="1"/>
</dbReference>
<dbReference type="PANTHER" id="PTHR44520:SF1">
    <property type="entry name" value="TWO-COMPONENT SYSTEM REGULATORY PROTEIN"/>
    <property type="match status" value="1"/>
</dbReference>
<organism evidence="3 4">
    <name type="scientific">Gilvimarinus xylanilyticus</name>
    <dbReference type="NCBI Taxonomy" id="2944139"/>
    <lineage>
        <taxon>Bacteria</taxon>
        <taxon>Pseudomonadati</taxon>
        <taxon>Pseudomonadota</taxon>
        <taxon>Gammaproteobacteria</taxon>
        <taxon>Cellvibrionales</taxon>
        <taxon>Cellvibrionaceae</taxon>
        <taxon>Gilvimarinus</taxon>
    </lineage>
</organism>
<protein>
    <submittedName>
        <fullName evidence="3">Response regulator</fullName>
    </submittedName>
</protein>
<feature type="domain" description="Response regulatory" evidence="2">
    <location>
        <begin position="5"/>
        <end position="133"/>
    </location>
</feature>
<dbReference type="EMBL" id="JAMFTH010000002">
    <property type="protein sequence ID" value="MCP8899644.1"/>
    <property type="molecule type" value="Genomic_DNA"/>
</dbReference>
<accession>A0A9X2HXT1</accession>
<evidence type="ECO:0000313" key="4">
    <source>
        <dbReference type="Proteomes" id="UP001139319"/>
    </source>
</evidence>
<dbReference type="InterPro" id="IPR011006">
    <property type="entry name" value="CheY-like_superfamily"/>
</dbReference>
<dbReference type="PROSITE" id="PS50110">
    <property type="entry name" value="RESPONSE_REGULATORY"/>
    <property type="match status" value="1"/>
</dbReference>
<dbReference type="GO" id="GO:0000160">
    <property type="term" value="P:phosphorelay signal transduction system"/>
    <property type="evidence" value="ECO:0007669"/>
    <property type="project" value="InterPro"/>
</dbReference>
<dbReference type="Gene3D" id="3.40.50.2300">
    <property type="match status" value="1"/>
</dbReference>
<dbReference type="InterPro" id="IPR052893">
    <property type="entry name" value="TCS_response_regulator"/>
</dbReference>
<dbReference type="SUPFAM" id="SSF52172">
    <property type="entry name" value="CheY-like"/>
    <property type="match status" value="1"/>
</dbReference>
<name>A0A9X2HXT1_9GAMM</name>
<dbReference type="Proteomes" id="UP001139319">
    <property type="component" value="Unassembled WGS sequence"/>
</dbReference>
<reference evidence="3" key="1">
    <citation type="submission" date="2022-05" db="EMBL/GenBank/DDBJ databases">
        <authorList>
            <person name="Sun H.-N."/>
        </authorList>
    </citation>
    <scope>NUCLEOTIDE SEQUENCE</scope>
    <source>
        <strain evidence="3">HB14</strain>
    </source>
</reference>
<reference evidence="3" key="2">
    <citation type="submission" date="2023-01" db="EMBL/GenBank/DDBJ databases">
        <title>Gilvimarinus xylanilyticus HB14 isolated from Caulerpa lentillifera aquaculture base in Hainan, China.</title>
        <authorList>
            <person name="Zhang Y.-J."/>
        </authorList>
    </citation>
    <scope>NUCLEOTIDE SEQUENCE</scope>
    <source>
        <strain evidence="3">HB14</strain>
    </source>
</reference>